<dbReference type="GO" id="GO:0016791">
    <property type="term" value="F:phosphatase activity"/>
    <property type="evidence" value="ECO:0007669"/>
    <property type="project" value="TreeGrafter"/>
</dbReference>
<proteinExistence type="predicted"/>
<dbReference type="InterPro" id="IPR013078">
    <property type="entry name" value="His_Pase_superF_clade-1"/>
</dbReference>
<dbReference type="GO" id="GO:0005737">
    <property type="term" value="C:cytoplasm"/>
    <property type="evidence" value="ECO:0007669"/>
    <property type="project" value="TreeGrafter"/>
</dbReference>
<dbReference type="Gene3D" id="3.40.50.1240">
    <property type="entry name" value="Phosphoglycerate mutase-like"/>
    <property type="match status" value="1"/>
</dbReference>
<evidence type="ECO:0000313" key="1">
    <source>
        <dbReference type="EMBL" id="KDQ51557.1"/>
    </source>
</evidence>
<dbReference type="CDD" id="cd07067">
    <property type="entry name" value="HP_PGM_like"/>
    <property type="match status" value="1"/>
</dbReference>
<evidence type="ECO:0008006" key="3">
    <source>
        <dbReference type="Google" id="ProtNLM"/>
    </source>
</evidence>
<dbReference type="SMART" id="SM00855">
    <property type="entry name" value="PGAM"/>
    <property type="match status" value="1"/>
</dbReference>
<dbReference type="SUPFAM" id="SSF53254">
    <property type="entry name" value="Phosphoglycerate mutase-like"/>
    <property type="match status" value="1"/>
</dbReference>
<dbReference type="Pfam" id="PF00300">
    <property type="entry name" value="His_Phos_1"/>
    <property type="match status" value="1"/>
</dbReference>
<organism evidence="1 2">
    <name type="scientific">Jaapia argillacea MUCL 33604</name>
    <dbReference type="NCBI Taxonomy" id="933084"/>
    <lineage>
        <taxon>Eukaryota</taxon>
        <taxon>Fungi</taxon>
        <taxon>Dikarya</taxon>
        <taxon>Basidiomycota</taxon>
        <taxon>Agaricomycotina</taxon>
        <taxon>Agaricomycetes</taxon>
        <taxon>Agaricomycetidae</taxon>
        <taxon>Jaapiales</taxon>
        <taxon>Jaapiaceae</taxon>
        <taxon>Jaapia</taxon>
    </lineage>
</organism>
<dbReference type="PANTHER" id="PTHR48100:SF1">
    <property type="entry name" value="HISTIDINE PHOSPHATASE FAMILY PROTEIN-RELATED"/>
    <property type="match status" value="1"/>
</dbReference>
<protein>
    <recommendedName>
        <fullName evidence="3">Phosphoglycerate mutase</fullName>
    </recommendedName>
</protein>
<dbReference type="InterPro" id="IPR050275">
    <property type="entry name" value="PGM_Phosphatase"/>
</dbReference>
<dbReference type="InParanoid" id="A0A067PKL6"/>
<dbReference type="AlphaFoldDB" id="A0A067PKL6"/>
<dbReference type="PANTHER" id="PTHR48100">
    <property type="entry name" value="BROAD-SPECIFICITY PHOSPHATASE YOR283W-RELATED"/>
    <property type="match status" value="1"/>
</dbReference>
<reference evidence="2" key="1">
    <citation type="journal article" date="2014" name="Proc. Natl. Acad. Sci. U.S.A.">
        <title>Extensive sampling of basidiomycete genomes demonstrates inadequacy of the white-rot/brown-rot paradigm for wood decay fungi.</title>
        <authorList>
            <person name="Riley R."/>
            <person name="Salamov A.A."/>
            <person name="Brown D.W."/>
            <person name="Nagy L.G."/>
            <person name="Floudas D."/>
            <person name="Held B.W."/>
            <person name="Levasseur A."/>
            <person name="Lombard V."/>
            <person name="Morin E."/>
            <person name="Otillar R."/>
            <person name="Lindquist E.A."/>
            <person name="Sun H."/>
            <person name="LaButti K.M."/>
            <person name="Schmutz J."/>
            <person name="Jabbour D."/>
            <person name="Luo H."/>
            <person name="Baker S.E."/>
            <person name="Pisabarro A.G."/>
            <person name="Walton J.D."/>
            <person name="Blanchette R.A."/>
            <person name="Henrissat B."/>
            <person name="Martin F."/>
            <person name="Cullen D."/>
            <person name="Hibbett D.S."/>
            <person name="Grigoriev I.V."/>
        </authorList>
    </citation>
    <scope>NUCLEOTIDE SEQUENCE [LARGE SCALE GENOMIC DNA]</scope>
    <source>
        <strain evidence="2">MUCL 33604</strain>
    </source>
</reference>
<gene>
    <name evidence="1" type="ORF">JAAARDRAFT_163503</name>
</gene>
<dbReference type="OrthoDB" id="496981at2759"/>
<evidence type="ECO:0000313" key="2">
    <source>
        <dbReference type="Proteomes" id="UP000027265"/>
    </source>
</evidence>
<name>A0A067PKL6_9AGAM</name>
<dbReference type="EMBL" id="KL197747">
    <property type="protein sequence ID" value="KDQ51557.1"/>
    <property type="molecule type" value="Genomic_DNA"/>
</dbReference>
<keyword evidence="2" id="KW-1185">Reference proteome</keyword>
<accession>A0A067PKL6</accession>
<dbReference type="InterPro" id="IPR029033">
    <property type="entry name" value="His_PPase_superfam"/>
</dbReference>
<dbReference type="HOGENOM" id="CLU_039184_0_0_1"/>
<sequence>MKIKAFEHIPGYFVQDSPDADPSAVGPLPPRFGLLDSSPSRWSTLKSKIDKLNRSPTTRAEGASYKIFFLGRHGEGWHNVAEAKYGTKAWDEYWSKLDGDGEIVWGPDPDLTRLGRDQALDAHKAWRRELEEADIPAPEKLYSSPLTRAMHTNVITFDGAFDQTNLSKTMVLENCREEYGEHTCDLRRSRSYISSAFPQFTIEEGFSEIDELWKADERETKEHAEFRARIVCERVWDDGEEVFISITAHGGFINAFLRATGHPPFQPATGAVVPLVVKGRRGGILMN</sequence>
<dbReference type="Proteomes" id="UP000027265">
    <property type="component" value="Unassembled WGS sequence"/>
</dbReference>